<proteinExistence type="predicted"/>
<dbReference type="RefSeq" id="WP_179550399.1">
    <property type="nucleotide sequence ID" value="NZ_JACCFI010000001.1"/>
</dbReference>
<dbReference type="PROSITE" id="PS50935">
    <property type="entry name" value="SSB"/>
    <property type="match status" value="1"/>
</dbReference>
<feature type="compositionally biased region" description="Acidic residues" evidence="4">
    <location>
        <begin position="175"/>
        <end position="186"/>
    </location>
</feature>
<accession>A0A852WYR9</accession>
<sequence length="210" mass="22055">MTDIITVTGVVGTDPKHHVTSGGLAITTFRLASTRRVFDRAKATWEDGETNWYTVSAFRQLAMNASLSIRKGERLIIRGRLRLRAWETGERSGTAVEIEADSIGHDLAWCVTSYAKVRSTRPADAAAAASSHGESGDAVAGYDATAIGADPVADDGSSAWPGTAPLRSLGFGSEGDVDADADVDVDAETHSGSDDADDLVLPELESTFAG</sequence>
<name>A0A852WYR9_9MICO</name>
<gene>
    <name evidence="5" type="ORF">BJY17_001001</name>
</gene>
<evidence type="ECO:0000313" key="5">
    <source>
        <dbReference type="EMBL" id="NYG20254.1"/>
    </source>
</evidence>
<dbReference type="InterPro" id="IPR011344">
    <property type="entry name" value="ssDNA-bd"/>
</dbReference>
<dbReference type="InterPro" id="IPR000424">
    <property type="entry name" value="Primosome_PriB/ssb"/>
</dbReference>
<evidence type="ECO:0000256" key="2">
    <source>
        <dbReference type="PROSITE-ProRule" id="PRU00252"/>
    </source>
</evidence>
<evidence type="ECO:0000256" key="3">
    <source>
        <dbReference type="RuleBase" id="RU000524"/>
    </source>
</evidence>
<dbReference type="GO" id="GO:0006260">
    <property type="term" value="P:DNA replication"/>
    <property type="evidence" value="ECO:0007669"/>
    <property type="project" value="InterPro"/>
</dbReference>
<dbReference type="EMBL" id="JACCFI010000001">
    <property type="protein sequence ID" value="NYG20254.1"/>
    <property type="molecule type" value="Genomic_DNA"/>
</dbReference>
<reference evidence="5 6" key="1">
    <citation type="submission" date="2020-07" db="EMBL/GenBank/DDBJ databases">
        <title>Sequencing the genomes of 1000 actinobacteria strains.</title>
        <authorList>
            <person name="Klenk H.-P."/>
        </authorList>
    </citation>
    <scope>NUCLEOTIDE SEQUENCE [LARGE SCALE GENOMIC DNA]</scope>
    <source>
        <strain evidence="5 6">DSM 8598</strain>
    </source>
</reference>
<dbReference type="Pfam" id="PF00436">
    <property type="entry name" value="SSB"/>
    <property type="match status" value="1"/>
</dbReference>
<dbReference type="GO" id="GO:0003697">
    <property type="term" value="F:single-stranded DNA binding"/>
    <property type="evidence" value="ECO:0007669"/>
    <property type="project" value="InterPro"/>
</dbReference>
<organism evidence="5 6">
    <name type="scientific">Agromyces hippuratus</name>
    <dbReference type="NCBI Taxonomy" id="286438"/>
    <lineage>
        <taxon>Bacteria</taxon>
        <taxon>Bacillati</taxon>
        <taxon>Actinomycetota</taxon>
        <taxon>Actinomycetes</taxon>
        <taxon>Micrococcales</taxon>
        <taxon>Microbacteriaceae</taxon>
        <taxon>Agromyces</taxon>
    </lineage>
</organism>
<evidence type="ECO:0000256" key="4">
    <source>
        <dbReference type="SAM" id="MobiDB-lite"/>
    </source>
</evidence>
<dbReference type="NCBIfam" id="TIGR00621">
    <property type="entry name" value="ssb"/>
    <property type="match status" value="1"/>
</dbReference>
<protein>
    <recommendedName>
        <fullName evidence="3">Single-stranded DNA-binding protein</fullName>
    </recommendedName>
</protein>
<keyword evidence="1 2" id="KW-0238">DNA-binding</keyword>
<evidence type="ECO:0000256" key="1">
    <source>
        <dbReference type="ARBA" id="ARBA00023125"/>
    </source>
</evidence>
<evidence type="ECO:0000313" key="6">
    <source>
        <dbReference type="Proteomes" id="UP000549066"/>
    </source>
</evidence>
<dbReference type="AlphaFoldDB" id="A0A852WYR9"/>
<keyword evidence="6" id="KW-1185">Reference proteome</keyword>
<dbReference type="Proteomes" id="UP000549066">
    <property type="component" value="Unassembled WGS sequence"/>
</dbReference>
<dbReference type="SUPFAM" id="SSF50249">
    <property type="entry name" value="Nucleic acid-binding proteins"/>
    <property type="match status" value="1"/>
</dbReference>
<feature type="region of interest" description="Disordered" evidence="4">
    <location>
        <begin position="153"/>
        <end position="210"/>
    </location>
</feature>
<comment type="caution">
    <text evidence="5">The sequence shown here is derived from an EMBL/GenBank/DDBJ whole genome shotgun (WGS) entry which is preliminary data.</text>
</comment>
<dbReference type="InterPro" id="IPR012340">
    <property type="entry name" value="NA-bd_OB-fold"/>
</dbReference>
<dbReference type="Gene3D" id="2.40.50.140">
    <property type="entry name" value="Nucleic acid-binding proteins"/>
    <property type="match status" value="1"/>
</dbReference>
<dbReference type="CDD" id="cd04496">
    <property type="entry name" value="SSB_OBF"/>
    <property type="match status" value="1"/>
</dbReference>